<dbReference type="Gene3D" id="1.10.510.10">
    <property type="entry name" value="Transferase(Phosphotransferase) domain 1"/>
    <property type="match status" value="1"/>
</dbReference>
<organism evidence="1 2">
    <name type="scientific">Cetraspora pellucida</name>
    <dbReference type="NCBI Taxonomy" id="1433469"/>
    <lineage>
        <taxon>Eukaryota</taxon>
        <taxon>Fungi</taxon>
        <taxon>Fungi incertae sedis</taxon>
        <taxon>Mucoromycota</taxon>
        <taxon>Glomeromycotina</taxon>
        <taxon>Glomeromycetes</taxon>
        <taxon>Diversisporales</taxon>
        <taxon>Gigasporaceae</taxon>
        <taxon>Cetraspora</taxon>
    </lineage>
</organism>
<dbReference type="EMBL" id="CAJVQA010008559">
    <property type="protein sequence ID" value="CAG8673676.1"/>
    <property type="molecule type" value="Genomic_DNA"/>
</dbReference>
<name>A0A9N9EG77_9GLOM</name>
<accession>A0A9N9EG77</accession>
<comment type="caution">
    <text evidence="1">The sequence shown here is derived from an EMBL/GenBank/DDBJ whole genome shotgun (WGS) entry which is preliminary data.</text>
</comment>
<evidence type="ECO:0000313" key="1">
    <source>
        <dbReference type="EMBL" id="CAG8673676.1"/>
    </source>
</evidence>
<protein>
    <submittedName>
        <fullName evidence="1">12746_t:CDS:1</fullName>
    </submittedName>
</protein>
<dbReference type="OrthoDB" id="2432957at2759"/>
<keyword evidence="2" id="KW-1185">Reference proteome</keyword>
<reference evidence="1" key="1">
    <citation type="submission" date="2021-06" db="EMBL/GenBank/DDBJ databases">
        <authorList>
            <person name="Kallberg Y."/>
            <person name="Tangrot J."/>
            <person name="Rosling A."/>
        </authorList>
    </citation>
    <scope>NUCLEOTIDE SEQUENCE</scope>
    <source>
        <strain evidence="1">FL966</strain>
    </source>
</reference>
<dbReference type="Proteomes" id="UP000789759">
    <property type="component" value="Unassembled WGS sequence"/>
</dbReference>
<proteinExistence type="predicted"/>
<gene>
    <name evidence="1" type="ORF">CPELLU_LOCUS10406</name>
</gene>
<dbReference type="InterPro" id="IPR011009">
    <property type="entry name" value="Kinase-like_dom_sf"/>
</dbReference>
<evidence type="ECO:0000313" key="2">
    <source>
        <dbReference type="Proteomes" id="UP000789759"/>
    </source>
</evidence>
<sequence>MIVNSETSHDKIYGTHLIIIKKDQTRLAIDICVNNRRPNFELGTPEVYINLAILCMNANANERPSAKELLKSLETWTKYEEFKEIFKAADKDFDIIMTDSEFLSNTYTDVRYTSQLINIIGMYY</sequence>
<dbReference type="AlphaFoldDB" id="A0A9N9EG77"/>
<dbReference type="SUPFAM" id="SSF56112">
    <property type="entry name" value="Protein kinase-like (PK-like)"/>
    <property type="match status" value="1"/>
</dbReference>